<name>A0A1B4V5Z7_9GAMM</name>
<proteinExistence type="predicted"/>
<dbReference type="InterPro" id="IPR052926">
    <property type="entry name" value="Metallo-beta-lactamase_dom"/>
</dbReference>
<keyword evidence="3" id="KW-1185">Reference proteome</keyword>
<dbReference type="PANTHER" id="PTHR13754">
    <property type="entry name" value="METALLO-BETA-LACTAMASE SUPERFAMILY PROTEIN"/>
    <property type="match status" value="1"/>
</dbReference>
<dbReference type="Pfam" id="PF00753">
    <property type="entry name" value="Lactamase_B"/>
    <property type="match status" value="1"/>
</dbReference>
<keyword evidence="2" id="KW-0378">Hydrolase</keyword>
<evidence type="ECO:0000259" key="1">
    <source>
        <dbReference type="SMART" id="SM00849"/>
    </source>
</evidence>
<dbReference type="Proteomes" id="UP000218899">
    <property type="component" value="Chromosome"/>
</dbReference>
<dbReference type="GO" id="GO:0016787">
    <property type="term" value="F:hydrolase activity"/>
    <property type="evidence" value="ECO:0007669"/>
    <property type="project" value="UniProtKB-KW"/>
</dbReference>
<dbReference type="InterPro" id="IPR001279">
    <property type="entry name" value="Metallo-B-lactamas"/>
</dbReference>
<dbReference type="AlphaFoldDB" id="A0A1B4V5Z7"/>
<dbReference type="GO" id="GO:0016740">
    <property type="term" value="F:transferase activity"/>
    <property type="evidence" value="ECO:0007669"/>
    <property type="project" value="TreeGrafter"/>
</dbReference>
<sequence>MNATGAERAPGGMESKAARITVLYDAFGKASDMKKDWGFAAYIEYGGKRVLFDTGNNADVFAHNVKAKGIDLTKLDFAVVSHRHGDHTSGLNHLVRTNPNLTIYAPQENFGVFGAALPGTFYRRNESLPPEMRYFDGNPPQTMRFGTPWPQGNFTWVAKQTEIAPGFHLIALRGPWGVDLDVIELSLAIDTPEGIVLVVGCSHPTIEKIVEAARTTIARPIHLVVGGTHLLPAKDDEIARIALSLKDHAKVAWIAPVHCTGEPAFEILKRTFGDRYLYAGLGTTITSGPDVKSLSADGTPHTHAMDAEDRRRYRQLLAHSDDNPARLVAHDHRH</sequence>
<feature type="domain" description="Metallo-beta-lactamase" evidence="1">
    <location>
        <begin position="37"/>
        <end position="258"/>
    </location>
</feature>
<dbReference type="PANTHER" id="PTHR13754:SF13">
    <property type="entry name" value="METALLO-BETA-LACTAMASE SUPERFAMILY PROTEIN (AFU_ORTHOLOGUE AFUA_3G07630)"/>
    <property type="match status" value="1"/>
</dbReference>
<accession>A0A1B4V5Z7</accession>
<dbReference type="SUPFAM" id="SSF56281">
    <property type="entry name" value="Metallo-hydrolase/oxidoreductase"/>
    <property type="match status" value="1"/>
</dbReference>
<dbReference type="OrthoDB" id="5443440at2"/>
<reference evidence="2 3" key="1">
    <citation type="submission" date="2015-08" db="EMBL/GenBank/DDBJ databases">
        <title>Complete genome sequence of Sulfurifustis variabilis.</title>
        <authorList>
            <person name="Miura A."/>
            <person name="Kojima H."/>
            <person name="Fukui M."/>
        </authorList>
    </citation>
    <scope>NUCLEOTIDE SEQUENCE [LARGE SCALE GENOMIC DNA]</scope>
    <source>
        <strain evidence="3">skN76</strain>
    </source>
</reference>
<protein>
    <submittedName>
        <fullName evidence="2">Metal-dependent hydrolase</fullName>
    </submittedName>
</protein>
<dbReference type="KEGG" id="sva:SVA_1427"/>
<gene>
    <name evidence="2" type="ORF">SVA_1427</name>
</gene>
<dbReference type="EMBL" id="AP014936">
    <property type="protein sequence ID" value="BAU47992.1"/>
    <property type="molecule type" value="Genomic_DNA"/>
</dbReference>
<dbReference type="InterPro" id="IPR041712">
    <property type="entry name" value="DHPS-like_MBL-fold"/>
</dbReference>
<dbReference type="Gene3D" id="3.60.15.10">
    <property type="entry name" value="Ribonuclease Z/Hydroxyacylglutathione hydrolase-like"/>
    <property type="match status" value="1"/>
</dbReference>
<dbReference type="SMART" id="SM00849">
    <property type="entry name" value="Lactamase_B"/>
    <property type="match status" value="1"/>
</dbReference>
<dbReference type="InterPro" id="IPR036866">
    <property type="entry name" value="RibonucZ/Hydroxyglut_hydro"/>
</dbReference>
<organism evidence="2 3">
    <name type="scientific">Sulfurifustis variabilis</name>
    <dbReference type="NCBI Taxonomy" id="1675686"/>
    <lineage>
        <taxon>Bacteria</taxon>
        <taxon>Pseudomonadati</taxon>
        <taxon>Pseudomonadota</taxon>
        <taxon>Gammaproteobacteria</taxon>
        <taxon>Acidiferrobacterales</taxon>
        <taxon>Acidiferrobacteraceae</taxon>
        <taxon>Sulfurifustis</taxon>
    </lineage>
</organism>
<evidence type="ECO:0000313" key="2">
    <source>
        <dbReference type="EMBL" id="BAU47992.1"/>
    </source>
</evidence>
<dbReference type="CDD" id="cd07713">
    <property type="entry name" value="DHPS-like_MBL-fold"/>
    <property type="match status" value="1"/>
</dbReference>
<evidence type="ECO:0000313" key="3">
    <source>
        <dbReference type="Proteomes" id="UP000218899"/>
    </source>
</evidence>